<dbReference type="PROSITE" id="PS51762">
    <property type="entry name" value="GH16_2"/>
    <property type="match status" value="1"/>
</dbReference>
<dbReference type="InterPro" id="IPR013320">
    <property type="entry name" value="ConA-like_dom_sf"/>
</dbReference>
<dbReference type="OrthoDB" id="4781at2759"/>
<dbReference type="STRING" id="1555241.A0A4P9XF04"/>
<sequence length="226" mass="24348">SVDNSAYDFTIDYSSSNVAFQDKSLVLTLSPPKSGKIGEGVRVSHTRPVLYGRISASITAPAASFGGVVTTFITMSDVKDEIDWEIVGQSATTAQSNIFYRGIEEVGIHGGTHALGGATSATHVYTIDWKPDVLTWSVDGKVVRTERRSESQRDSELTRAKFPDGPVQWYPNTPSIIQFSVWDGGDQPSAGTATWAGGPVNFGIGAIKAKYDYLEVQCYDDQGNAV</sequence>
<evidence type="ECO:0000313" key="5">
    <source>
        <dbReference type="EMBL" id="RKP04156.1"/>
    </source>
</evidence>
<dbReference type="SUPFAM" id="SSF49899">
    <property type="entry name" value="Concanavalin A-like lectins/glucanases"/>
    <property type="match status" value="1"/>
</dbReference>
<dbReference type="Proteomes" id="UP000274922">
    <property type="component" value="Unassembled WGS sequence"/>
</dbReference>
<keyword evidence="1" id="KW-0732">Signal</keyword>
<gene>
    <name evidence="5" type="ORF">CXG81DRAFT_6090</name>
</gene>
<evidence type="ECO:0000313" key="6">
    <source>
        <dbReference type="Proteomes" id="UP000274922"/>
    </source>
</evidence>
<dbReference type="Gene3D" id="2.60.120.200">
    <property type="match status" value="1"/>
</dbReference>
<dbReference type="InterPro" id="IPR000757">
    <property type="entry name" value="Beta-glucanase-like"/>
</dbReference>
<evidence type="ECO:0000256" key="1">
    <source>
        <dbReference type="ARBA" id="ARBA00022729"/>
    </source>
</evidence>
<feature type="domain" description="GH16" evidence="4">
    <location>
        <begin position="1"/>
        <end position="204"/>
    </location>
</feature>
<keyword evidence="3" id="KW-0326">Glycosidase</keyword>
<dbReference type="PANTHER" id="PTHR10963:SF22">
    <property type="entry name" value="GLYCOSIDASE CRH2-RELATED"/>
    <property type="match status" value="1"/>
</dbReference>
<feature type="non-terminal residue" evidence="5">
    <location>
        <position position="1"/>
    </location>
</feature>
<dbReference type="EMBL" id="ML014113">
    <property type="protein sequence ID" value="RKP04156.1"/>
    <property type="molecule type" value="Genomic_DNA"/>
</dbReference>
<keyword evidence="2" id="KW-0378">Hydrolase</keyword>
<evidence type="ECO:0000259" key="4">
    <source>
        <dbReference type="PROSITE" id="PS51762"/>
    </source>
</evidence>
<accession>A0A4P9XF04</accession>
<proteinExistence type="predicted"/>
<reference evidence="6" key="1">
    <citation type="journal article" date="2018" name="Nat. Microbiol.">
        <title>Leveraging single-cell genomics to expand the fungal tree of life.</title>
        <authorList>
            <person name="Ahrendt S.R."/>
            <person name="Quandt C.A."/>
            <person name="Ciobanu D."/>
            <person name="Clum A."/>
            <person name="Salamov A."/>
            <person name="Andreopoulos B."/>
            <person name="Cheng J.F."/>
            <person name="Woyke T."/>
            <person name="Pelin A."/>
            <person name="Henrissat B."/>
            <person name="Reynolds N.K."/>
            <person name="Benny G.L."/>
            <person name="Smith M.E."/>
            <person name="James T.Y."/>
            <person name="Grigoriev I.V."/>
        </authorList>
    </citation>
    <scope>NUCLEOTIDE SEQUENCE [LARGE SCALE GENOMIC DNA]</scope>
    <source>
        <strain evidence="6">ATCC 52028</strain>
    </source>
</reference>
<dbReference type="GO" id="GO:0005975">
    <property type="term" value="P:carbohydrate metabolic process"/>
    <property type="evidence" value="ECO:0007669"/>
    <property type="project" value="InterPro"/>
</dbReference>
<organism evidence="5 6">
    <name type="scientific">Caulochytrium protostelioides</name>
    <dbReference type="NCBI Taxonomy" id="1555241"/>
    <lineage>
        <taxon>Eukaryota</taxon>
        <taxon>Fungi</taxon>
        <taxon>Fungi incertae sedis</taxon>
        <taxon>Chytridiomycota</taxon>
        <taxon>Chytridiomycota incertae sedis</taxon>
        <taxon>Chytridiomycetes</taxon>
        <taxon>Caulochytriales</taxon>
        <taxon>Caulochytriaceae</taxon>
        <taxon>Caulochytrium</taxon>
    </lineage>
</organism>
<feature type="non-terminal residue" evidence="5">
    <location>
        <position position="226"/>
    </location>
</feature>
<dbReference type="PANTHER" id="PTHR10963">
    <property type="entry name" value="GLYCOSYL HYDROLASE-RELATED"/>
    <property type="match status" value="1"/>
</dbReference>
<evidence type="ECO:0000256" key="3">
    <source>
        <dbReference type="ARBA" id="ARBA00023295"/>
    </source>
</evidence>
<evidence type="ECO:0000256" key="2">
    <source>
        <dbReference type="ARBA" id="ARBA00022801"/>
    </source>
</evidence>
<protein>
    <recommendedName>
        <fullName evidence="4">GH16 domain-containing protein</fullName>
    </recommendedName>
</protein>
<dbReference type="Pfam" id="PF00722">
    <property type="entry name" value="Glyco_hydro_16"/>
    <property type="match status" value="1"/>
</dbReference>
<dbReference type="InterPro" id="IPR050546">
    <property type="entry name" value="Glycosyl_Hydrlase_16"/>
</dbReference>
<name>A0A4P9XF04_9FUNG</name>
<dbReference type="AlphaFoldDB" id="A0A4P9XF04"/>
<dbReference type="GO" id="GO:0004553">
    <property type="term" value="F:hydrolase activity, hydrolyzing O-glycosyl compounds"/>
    <property type="evidence" value="ECO:0007669"/>
    <property type="project" value="InterPro"/>
</dbReference>
<keyword evidence="6" id="KW-1185">Reference proteome</keyword>